<evidence type="ECO:0000256" key="8">
    <source>
        <dbReference type="ARBA" id="ARBA00023242"/>
    </source>
</evidence>
<dbReference type="InterPro" id="IPR026570">
    <property type="entry name" value="CCDC86"/>
</dbReference>
<reference evidence="12 13" key="1">
    <citation type="submission" date="2022-01" db="EMBL/GenBank/DDBJ databases">
        <title>A chromosomal length assembly of Cordylochernes scorpioides.</title>
        <authorList>
            <person name="Zeh D."/>
            <person name="Zeh J."/>
        </authorList>
    </citation>
    <scope>NUCLEOTIDE SEQUENCE [LARGE SCALE GENOMIC DNA]</scope>
    <source>
        <strain evidence="12">IN4F17</strain>
        <tissue evidence="12">Whole Body</tissue>
    </source>
</reference>
<keyword evidence="8" id="KW-0539">Nucleus</keyword>
<evidence type="ECO:0000256" key="9">
    <source>
        <dbReference type="ARBA" id="ARBA00093307"/>
    </source>
</evidence>
<sequence>MMGVDDELMEPIEVHVDDHKLPVDSSNEEDKNTETTDVEMNSPKEQESNKESKETDLESSKVNIKRRSTLVKNSSPMVRGMSKSGRVWRADKKSFSTFKIDKSCKTSWKKKMLKKAELLDVKMRQREINNRKEEENKMRKLRKAEAIKRREENIKKGETVQVIKDTTKLRKMSKKQLKHIRKEDTNM</sequence>
<proteinExistence type="predicted"/>
<evidence type="ECO:0000313" key="13">
    <source>
        <dbReference type="Proteomes" id="UP001235939"/>
    </source>
</evidence>
<organism evidence="12 13">
    <name type="scientific">Cordylochernes scorpioides</name>
    <dbReference type="NCBI Taxonomy" id="51811"/>
    <lineage>
        <taxon>Eukaryota</taxon>
        <taxon>Metazoa</taxon>
        <taxon>Ecdysozoa</taxon>
        <taxon>Arthropoda</taxon>
        <taxon>Chelicerata</taxon>
        <taxon>Arachnida</taxon>
        <taxon>Pseudoscorpiones</taxon>
        <taxon>Cheliferoidea</taxon>
        <taxon>Chernetidae</taxon>
        <taxon>Cordylochernes</taxon>
    </lineage>
</organism>
<evidence type="ECO:0000256" key="3">
    <source>
        <dbReference type="ARBA" id="ARBA00016738"/>
    </source>
</evidence>
<evidence type="ECO:0000256" key="10">
    <source>
        <dbReference type="SAM" id="Coils"/>
    </source>
</evidence>
<feature type="compositionally biased region" description="Basic and acidic residues" evidence="11">
    <location>
        <begin position="12"/>
        <end position="34"/>
    </location>
</feature>
<keyword evidence="6" id="KW-0164">Citrullination</keyword>
<evidence type="ECO:0000256" key="1">
    <source>
        <dbReference type="ARBA" id="ARBA00004286"/>
    </source>
</evidence>
<evidence type="ECO:0000256" key="4">
    <source>
        <dbReference type="ARBA" id="ARBA00022454"/>
    </source>
</evidence>
<evidence type="ECO:0000256" key="5">
    <source>
        <dbReference type="ARBA" id="ARBA00022553"/>
    </source>
</evidence>
<dbReference type="PANTHER" id="PTHR13557:SF1">
    <property type="entry name" value="COILED-COIL DOMAIN-CONTAINING PROTEIN 86"/>
    <property type="match status" value="1"/>
</dbReference>
<name>A0ABY6LIW8_9ARAC</name>
<accession>A0ABY6LIW8</accession>
<evidence type="ECO:0000256" key="7">
    <source>
        <dbReference type="ARBA" id="ARBA00023054"/>
    </source>
</evidence>
<evidence type="ECO:0000256" key="11">
    <source>
        <dbReference type="SAM" id="MobiDB-lite"/>
    </source>
</evidence>
<evidence type="ECO:0000313" key="12">
    <source>
        <dbReference type="EMBL" id="UYV81117.1"/>
    </source>
</evidence>
<dbReference type="PANTHER" id="PTHR13557">
    <property type="entry name" value="COILED-COIL DOMAIN-CONTAINING PROTEIN 86"/>
    <property type="match status" value="1"/>
</dbReference>
<keyword evidence="4" id="KW-0158">Chromosome</keyword>
<feature type="compositionally biased region" description="Basic and acidic residues" evidence="11">
    <location>
        <begin position="42"/>
        <end position="59"/>
    </location>
</feature>
<dbReference type="Proteomes" id="UP001235939">
    <property type="component" value="Chromosome 20"/>
</dbReference>
<dbReference type="EMBL" id="CP092882">
    <property type="protein sequence ID" value="UYV81117.1"/>
    <property type="molecule type" value="Genomic_DNA"/>
</dbReference>
<feature type="region of interest" description="Disordered" evidence="11">
    <location>
        <begin position="1"/>
        <end position="86"/>
    </location>
</feature>
<keyword evidence="5" id="KW-0597">Phosphoprotein</keyword>
<feature type="compositionally biased region" description="Acidic residues" evidence="11">
    <location>
        <begin position="1"/>
        <end position="10"/>
    </location>
</feature>
<feature type="coiled-coil region" evidence="10">
    <location>
        <begin position="124"/>
        <end position="151"/>
    </location>
</feature>
<evidence type="ECO:0000256" key="6">
    <source>
        <dbReference type="ARBA" id="ARBA00022934"/>
    </source>
</evidence>
<evidence type="ECO:0000256" key="2">
    <source>
        <dbReference type="ARBA" id="ARBA00004604"/>
    </source>
</evidence>
<comment type="subcellular location">
    <subcellularLocation>
        <location evidence="1">Chromosome</location>
    </subcellularLocation>
    <subcellularLocation>
        <location evidence="2">Nucleus</location>
        <location evidence="2">Nucleolus</location>
    </subcellularLocation>
</comment>
<protein>
    <recommendedName>
        <fullName evidence="3">Coiled-coil domain-containing protein 86</fullName>
    </recommendedName>
</protein>
<keyword evidence="13" id="KW-1185">Reference proteome</keyword>
<gene>
    <name evidence="12" type="ORF">LAZ67_20000091</name>
</gene>
<comment type="function">
    <text evidence="9">Required for proper chromosome segregation during mitosis and error-free mitotic progression.</text>
</comment>
<keyword evidence="7 10" id="KW-0175">Coiled coil</keyword>